<dbReference type="Proteomes" id="UP000183376">
    <property type="component" value="Chromosome I"/>
</dbReference>
<reference evidence="2 3" key="1">
    <citation type="submission" date="2016-10" db="EMBL/GenBank/DDBJ databases">
        <authorList>
            <person name="de Groot N.N."/>
        </authorList>
    </citation>
    <scope>NUCLEOTIDE SEQUENCE [LARGE SCALE GENOMIC DNA]</scope>
    <source>
        <strain evidence="2 3">DSM 44149</strain>
    </source>
</reference>
<name>A0A1G9RVE4_ALLAB</name>
<keyword evidence="3" id="KW-1185">Reference proteome</keyword>
<protein>
    <recommendedName>
        <fullName evidence="4">Peptidase inhibitor family I36</fullName>
    </recommendedName>
</protein>
<accession>A0A1G9RVE4</accession>
<evidence type="ECO:0000256" key="1">
    <source>
        <dbReference type="SAM" id="SignalP"/>
    </source>
</evidence>
<feature type="signal peptide" evidence="1">
    <location>
        <begin position="1"/>
        <end position="31"/>
    </location>
</feature>
<evidence type="ECO:0008006" key="4">
    <source>
        <dbReference type="Google" id="ProtNLM"/>
    </source>
</evidence>
<sequence length="128" mass="13606">MFKLSARSAGKRLAPIALAVALLGAAPAASARPANYDCPADALGCLFTGRDGTGDRYVVRDCGTLTALPSGWWDKIDSARVQAYQIILYSFKNDGSGDYHVPGVLRGGRGQNVNATEANTADIIDCWW</sequence>
<dbReference type="RefSeq" id="WP_156051055.1">
    <property type="nucleotide sequence ID" value="NZ_JOEF01000011.1"/>
</dbReference>
<organism evidence="2 3">
    <name type="scientific">Allokutzneria albata</name>
    <name type="common">Kibdelosporangium albatum</name>
    <dbReference type="NCBI Taxonomy" id="211114"/>
    <lineage>
        <taxon>Bacteria</taxon>
        <taxon>Bacillati</taxon>
        <taxon>Actinomycetota</taxon>
        <taxon>Actinomycetes</taxon>
        <taxon>Pseudonocardiales</taxon>
        <taxon>Pseudonocardiaceae</taxon>
        <taxon>Allokutzneria</taxon>
    </lineage>
</organism>
<feature type="chain" id="PRO_5009245489" description="Peptidase inhibitor family I36" evidence="1">
    <location>
        <begin position="32"/>
        <end position="128"/>
    </location>
</feature>
<dbReference type="EMBL" id="LT629701">
    <property type="protein sequence ID" value="SDM27229.1"/>
    <property type="molecule type" value="Genomic_DNA"/>
</dbReference>
<keyword evidence="1" id="KW-0732">Signal</keyword>
<evidence type="ECO:0000313" key="3">
    <source>
        <dbReference type="Proteomes" id="UP000183376"/>
    </source>
</evidence>
<gene>
    <name evidence="2" type="ORF">SAMN04489726_0715</name>
</gene>
<dbReference type="OrthoDB" id="5235022at2"/>
<dbReference type="AlphaFoldDB" id="A0A1G9RVE4"/>
<evidence type="ECO:0000313" key="2">
    <source>
        <dbReference type="EMBL" id="SDM27229.1"/>
    </source>
</evidence>
<proteinExistence type="predicted"/>
<dbReference type="STRING" id="211114.SAMN04489726_0715"/>